<dbReference type="PANTHER" id="PTHR33070">
    <property type="entry name" value="OS06G0725500 PROTEIN"/>
    <property type="match status" value="1"/>
</dbReference>
<dbReference type="GeneID" id="110416529"/>
<evidence type="ECO:0000256" key="1">
    <source>
        <dbReference type="SAM" id="Coils"/>
    </source>
</evidence>
<dbReference type="GO" id="GO:0048364">
    <property type="term" value="P:root development"/>
    <property type="evidence" value="ECO:0007669"/>
    <property type="project" value="InterPro"/>
</dbReference>
<evidence type="ECO:0000313" key="2">
    <source>
        <dbReference type="Proteomes" id="UP000504621"/>
    </source>
</evidence>
<feature type="coiled-coil region" evidence="1">
    <location>
        <begin position="235"/>
        <end position="262"/>
    </location>
</feature>
<dbReference type="RefSeq" id="XP_021284210.1">
    <property type="nucleotide sequence ID" value="XM_021428535.1"/>
</dbReference>
<keyword evidence="2" id="KW-1185">Reference proteome</keyword>
<dbReference type="Pfam" id="PF03087">
    <property type="entry name" value="BPS1"/>
    <property type="match status" value="1"/>
</dbReference>
<accession>A0A6J1ABP3</accession>
<protein>
    <submittedName>
        <fullName evidence="3">Uncharacterized protein LOC110416529</fullName>
    </submittedName>
</protein>
<dbReference type="Proteomes" id="UP000504621">
    <property type="component" value="Unplaced"/>
</dbReference>
<proteinExistence type="predicted"/>
<organism evidence="2 3">
    <name type="scientific">Herrania umbratica</name>
    <dbReference type="NCBI Taxonomy" id="108875"/>
    <lineage>
        <taxon>Eukaryota</taxon>
        <taxon>Viridiplantae</taxon>
        <taxon>Streptophyta</taxon>
        <taxon>Embryophyta</taxon>
        <taxon>Tracheophyta</taxon>
        <taxon>Spermatophyta</taxon>
        <taxon>Magnoliopsida</taxon>
        <taxon>eudicotyledons</taxon>
        <taxon>Gunneridae</taxon>
        <taxon>Pentapetalae</taxon>
        <taxon>rosids</taxon>
        <taxon>malvids</taxon>
        <taxon>Malvales</taxon>
        <taxon>Malvaceae</taxon>
        <taxon>Byttnerioideae</taxon>
        <taxon>Herrania</taxon>
    </lineage>
</organism>
<dbReference type="PANTHER" id="PTHR33070:SF115">
    <property type="entry name" value="T23E18.15"/>
    <property type="match status" value="1"/>
</dbReference>
<evidence type="ECO:0000313" key="3">
    <source>
        <dbReference type="RefSeq" id="XP_021284210.1"/>
    </source>
</evidence>
<reference evidence="3" key="1">
    <citation type="submission" date="2025-08" db="UniProtKB">
        <authorList>
            <consortium name="RefSeq"/>
        </authorList>
    </citation>
    <scope>IDENTIFICATION</scope>
    <source>
        <tissue evidence="3">Leaf</tissue>
    </source>
</reference>
<keyword evidence="1" id="KW-0175">Coiled coil</keyword>
<dbReference type="OrthoDB" id="1701699at2759"/>
<dbReference type="InterPro" id="IPR004320">
    <property type="entry name" value="BPS1_pln"/>
</dbReference>
<dbReference type="GO" id="GO:0048367">
    <property type="term" value="P:shoot system development"/>
    <property type="evidence" value="ECO:0007669"/>
    <property type="project" value="InterPro"/>
</dbReference>
<name>A0A6J1ABP3_9ROSI</name>
<sequence>MAASIGHVRSSSLPSSIHPLVASVEEQLSRLKASQDTSSSISCGLGGLKELYERVDDLVHLPLTQQALCHEQLEDVLEGSFRLLDVCGTTIDVFSRMRESVQVVESSLRRRSSGESGLANEVRAFMVTRNELNKMICQCFKSLKGMDRKCKSTVLDKDSEMVAVFSMLKEAEEISLAVFDSLLSFLSLPKPRSKLTALLHSKRASSGEVEANEAQKVDAELGLMKSGKDIKLVQVQKVLKGLEAFQSTIKETEEELECVFRRLLKTRVSLLNILNR</sequence>
<dbReference type="AlphaFoldDB" id="A0A6J1ABP3"/>
<gene>
    <name evidence="3" type="primary">LOC110416529</name>
</gene>